<name>A0ABX7E3W4_9BACI</name>
<proteinExistence type="predicted"/>
<dbReference type="EMBL" id="CP065425">
    <property type="protein sequence ID" value="QQZ10005.1"/>
    <property type="molecule type" value="Genomic_DNA"/>
</dbReference>
<dbReference type="Proteomes" id="UP000595691">
    <property type="component" value="Chromosome"/>
</dbReference>
<protein>
    <submittedName>
        <fullName evidence="1">Uncharacterized protein</fullName>
    </submittedName>
</protein>
<accession>A0ABX7E3W4</accession>
<reference evidence="1 2" key="1">
    <citation type="submission" date="2020-11" db="EMBL/GenBank/DDBJ databases">
        <title>Taxonomic evaluation of the Bacillus sporothermodurans group of bacteria based on whole genome sequences.</title>
        <authorList>
            <person name="Fiedler G."/>
            <person name="Herbstmann A.-D."/>
            <person name="Doll E."/>
            <person name="Wenning M."/>
            <person name="Brinks E."/>
            <person name="Kabisch J."/>
            <person name="Breitenwieser F."/>
            <person name="Lappann M."/>
            <person name="Boehnlein C."/>
            <person name="Franz C."/>
        </authorList>
    </citation>
    <scope>NUCLEOTIDE SEQUENCE [LARGE SCALE GENOMIC DNA]</scope>
    <source>
        <strain evidence="1 2">JCM 19841</strain>
    </source>
</reference>
<organism evidence="1 2">
    <name type="scientific">Heyndrickxia vini</name>
    <dbReference type="NCBI Taxonomy" id="1476025"/>
    <lineage>
        <taxon>Bacteria</taxon>
        <taxon>Bacillati</taxon>
        <taxon>Bacillota</taxon>
        <taxon>Bacilli</taxon>
        <taxon>Bacillales</taxon>
        <taxon>Bacillaceae</taxon>
        <taxon>Heyndrickxia</taxon>
    </lineage>
</organism>
<keyword evidence="2" id="KW-1185">Reference proteome</keyword>
<gene>
    <name evidence="1" type="ORF">I5776_03285</name>
</gene>
<dbReference type="RefSeq" id="WP_202778954.1">
    <property type="nucleotide sequence ID" value="NZ_CP065425.1"/>
</dbReference>
<evidence type="ECO:0000313" key="1">
    <source>
        <dbReference type="EMBL" id="QQZ10005.1"/>
    </source>
</evidence>
<evidence type="ECO:0000313" key="2">
    <source>
        <dbReference type="Proteomes" id="UP000595691"/>
    </source>
</evidence>
<sequence>MNSWKYPDESVLYVSYSETQGTVTQLINSLRLSDSKADLKVFPAESTIDNEEQFNSVPESFNSDPVLNSGLTVGLVKVVVKAEDGTLREYVVVERNYRV</sequence>